<proteinExistence type="predicted"/>
<evidence type="ECO:0000313" key="2">
    <source>
        <dbReference type="Proteomes" id="UP001141327"/>
    </source>
</evidence>
<dbReference type="EMBL" id="JAPMOS010000024">
    <property type="protein sequence ID" value="KAJ4458930.1"/>
    <property type="molecule type" value="Genomic_DNA"/>
</dbReference>
<gene>
    <name evidence="1" type="ORF">PAPYR_5212</name>
</gene>
<comment type="caution">
    <text evidence="1">The sequence shown here is derived from an EMBL/GenBank/DDBJ whole genome shotgun (WGS) entry which is preliminary data.</text>
</comment>
<accession>A0ABQ8UN63</accession>
<name>A0ABQ8UN63_9EUKA</name>
<evidence type="ECO:0000313" key="1">
    <source>
        <dbReference type="EMBL" id="KAJ4458930.1"/>
    </source>
</evidence>
<organism evidence="1 2">
    <name type="scientific">Paratrimastix pyriformis</name>
    <dbReference type="NCBI Taxonomy" id="342808"/>
    <lineage>
        <taxon>Eukaryota</taxon>
        <taxon>Metamonada</taxon>
        <taxon>Preaxostyla</taxon>
        <taxon>Paratrimastigidae</taxon>
        <taxon>Paratrimastix</taxon>
    </lineage>
</organism>
<reference evidence="1" key="1">
    <citation type="journal article" date="2022" name="bioRxiv">
        <title>Genomics of Preaxostyla Flagellates Illuminates Evolutionary Transitions and the Path Towards Mitochondrial Loss.</title>
        <authorList>
            <person name="Novak L.V.F."/>
            <person name="Treitli S.C."/>
            <person name="Pyrih J."/>
            <person name="Halakuc P."/>
            <person name="Pipaliya S.V."/>
            <person name="Vacek V."/>
            <person name="Brzon O."/>
            <person name="Soukal P."/>
            <person name="Eme L."/>
            <person name="Dacks J.B."/>
            <person name="Karnkowska A."/>
            <person name="Elias M."/>
            <person name="Hampl V."/>
        </authorList>
    </citation>
    <scope>NUCLEOTIDE SEQUENCE</scope>
    <source>
        <strain evidence="1">RCP-MX</strain>
    </source>
</reference>
<dbReference type="Proteomes" id="UP001141327">
    <property type="component" value="Unassembled WGS sequence"/>
</dbReference>
<keyword evidence="2" id="KW-1185">Reference proteome</keyword>
<protein>
    <submittedName>
        <fullName evidence="1">Uncharacterized protein</fullName>
    </submittedName>
</protein>
<sequence length="189" mass="20743">MISAKNDDEVVRGQRGSCQLLFQTCKGASVTIGFDSPISAAELTKIIRTRLVPIAGIHSKKSVPIQPNVLQVILEHEELELADFFAKVENSTFASRPKDRWRLRRCRRSFRDAVFHGHGPPIEGSTYTLGETSLAVLSGIAAPAGKPGFATFICPYDLAPPFHAVNISSTPLTTQLQSRHCFRSFIPPV</sequence>